<name>A0A8H7E148_9EURO</name>
<sequence>MFEMTSEACELLRENTTDEEVCAAGMMSYTRVEYGGVQEVMNSSDVSAERLLPSNHDHHTFSSISLHLLKTISLRSKTDNISFTGSSIGYFAHAYLQV</sequence>
<comment type="caution">
    <text evidence="1">The sequence shown here is derived from an EMBL/GenBank/DDBJ whole genome shotgun (WGS) entry which is preliminary data.</text>
</comment>
<proteinExistence type="predicted"/>
<evidence type="ECO:0000313" key="2">
    <source>
        <dbReference type="Proteomes" id="UP000606974"/>
    </source>
</evidence>
<reference evidence="1" key="1">
    <citation type="submission" date="2020-02" db="EMBL/GenBank/DDBJ databases">
        <authorList>
            <person name="Palmer J.M."/>
        </authorList>
    </citation>
    <scope>NUCLEOTIDE SEQUENCE</scope>
    <source>
        <strain evidence="1">EPUS1.4</strain>
        <tissue evidence="1">Thallus</tissue>
    </source>
</reference>
<keyword evidence="2" id="KW-1185">Reference proteome</keyword>
<organism evidence="1 2">
    <name type="scientific">Endocarpon pusillum</name>
    <dbReference type="NCBI Taxonomy" id="364733"/>
    <lineage>
        <taxon>Eukaryota</taxon>
        <taxon>Fungi</taxon>
        <taxon>Dikarya</taxon>
        <taxon>Ascomycota</taxon>
        <taxon>Pezizomycotina</taxon>
        <taxon>Eurotiomycetes</taxon>
        <taxon>Chaetothyriomycetidae</taxon>
        <taxon>Verrucariales</taxon>
        <taxon>Verrucariaceae</taxon>
        <taxon>Endocarpon</taxon>
    </lineage>
</organism>
<evidence type="ECO:0000313" key="1">
    <source>
        <dbReference type="EMBL" id="KAF7505557.1"/>
    </source>
</evidence>
<dbReference type="AlphaFoldDB" id="A0A8H7E148"/>
<dbReference type="Proteomes" id="UP000606974">
    <property type="component" value="Unassembled WGS sequence"/>
</dbReference>
<protein>
    <submittedName>
        <fullName evidence="1">Uncharacterized protein</fullName>
    </submittedName>
</protein>
<accession>A0A8H7E148</accession>
<dbReference type="EMBL" id="JAACFV010000106">
    <property type="protein sequence ID" value="KAF7505557.1"/>
    <property type="molecule type" value="Genomic_DNA"/>
</dbReference>
<gene>
    <name evidence="1" type="ORF">GJ744_000637</name>
</gene>